<dbReference type="PANTHER" id="PTHR45918:SF1">
    <property type="entry name" value="ALPHA-1,3_1,6-MANNOSYLTRANSFERASE ALG2"/>
    <property type="match status" value="1"/>
</dbReference>
<comment type="function">
    <text evidence="1 12">Mannosylates Man(2)GlcNAc(2)-dolichol diphosphate and Man(1)GlcNAc(2)-dolichol diphosphate to form Man(3)GlcNAc(2)-dolichol diphosphate.</text>
</comment>
<reference evidence="15" key="1">
    <citation type="submission" date="2020-06" db="EMBL/GenBank/DDBJ databases">
        <authorList>
            <person name="Onetto C."/>
        </authorList>
    </citation>
    <scope>NUCLEOTIDE SEQUENCE</scope>
</reference>
<evidence type="ECO:0000256" key="1">
    <source>
        <dbReference type="ARBA" id="ARBA00003142"/>
    </source>
</evidence>
<proteinExistence type="inferred from homology"/>
<dbReference type="AlphaFoldDB" id="A0A9N8KQ85"/>
<protein>
    <recommendedName>
        <fullName evidence="12">Alpha-1,3/1,6-mannosyltransferase ALG2</fullName>
        <ecNumber evidence="12">2.4.1.132</ecNumber>
        <ecNumber evidence="12">2.4.1.257</ecNumber>
    </recommendedName>
    <alternativeName>
        <fullName evidence="12">GDP-Man:Man(1)GlcNAc(2)-PP-Dol alpha-1,3-mannosyltransferase</fullName>
    </alternativeName>
</protein>
<dbReference type="Pfam" id="PF00534">
    <property type="entry name" value="Glycos_transf_1"/>
    <property type="match status" value="1"/>
</dbReference>
<comment type="pathway">
    <text evidence="3 12">Protein modification; protein glycosylation.</text>
</comment>
<evidence type="ECO:0000313" key="16">
    <source>
        <dbReference type="Proteomes" id="UP000745764"/>
    </source>
</evidence>
<dbReference type="InterPro" id="IPR028098">
    <property type="entry name" value="Glyco_trans_4-like_N"/>
</dbReference>
<dbReference type="GO" id="GO:0005789">
    <property type="term" value="C:endoplasmic reticulum membrane"/>
    <property type="evidence" value="ECO:0007669"/>
    <property type="project" value="UniProtKB-SubCell"/>
</dbReference>
<evidence type="ECO:0000256" key="10">
    <source>
        <dbReference type="ARBA" id="ARBA00045103"/>
    </source>
</evidence>
<keyword evidence="4 12" id="KW-0328">Glycosyltransferase</keyword>
<dbReference type="EC" id="2.4.1.257" evidence="12"/>
<dbReference type="InterPro" id="IPR001296">
    <property type="entry name" value="Glyco_trans_1"/>
</dbReference>
<keyword evidence="5 12" id="KW-0808">Transferase</keyword>
<keyword evidence="8 12" id="KW-1133">Transmembrane helix</keyword>
<comment type="catalytic activity">
    <reaction evidence="11 12">
        <text>an alpha-D-Man-(1-&gt;3)-beta-D-Man-(1-&gt;4)-beta-D-GlcNAc-(1-&gt;4)-alpha-D-GlcNAc-diphospho-di-trans,poly-cis-dolichol + GDP-alpha-D-mannose = an alpha-D-Man-(1-&gt;3)-[alpha-D-Man-(1-&gt;6)]-beta-D-Man-(1-&gt;4)-beta-D-GlcNAc-(1-&gt;4)-alpha-D-GlcNAc-diphospho-di-trans,poly-cis-dolichol + GDP + H(+)</text>
        <dbReference type="Rhea" id="RHEA:29519"/>
        <dbReference type="Rhea" id="RHEA-COMP:19513"/>
        <dbReference type="Rhea" id="RHEA-COMP:19515"/>
        <dbReference type="ChEBI" id="CHEBI:15378"/>
        <dbReference type="ChEBI" id="CHEBI:57527"/>
        <dbReference type="ChEBI" id="CHEBI:58189"/>
        <dbReference type="ChEBI" id="CHEBI:132510"/>
        <dbReference type="ChEBI" id="CHEBI:132511"/>
        <dbReference type="EC" id="2.4.1.257"/>
    </reaction>
    <physiologicalReaction direction="left-to-right" evidence="11 12">
        <dbReference type="Rhea" id="RHEA:29520"/>
    </physiologicalReaction>
</comment>
<organism evidence="15 16">
    <name type="scientific">Aureobasidium uvarum</name>
    <dbReference type="NCBI Taxonomy" id="2773716"/>
    <lineage>
        <taxon>Eukaryota</taxon>
        <taxon>Fungi</taxon>
        <taxon>Dikarya</taxon>
        <taxon>Ascomycota</taxon>
        <taxon>Pezizomycotina</taxon>
        <taxon>Dothideomycetes</taxon>
        <taxon>Dothideomycetidae</taxon>
        <taxon>Dothideales</taxon>
        <taxon>Saccotheciaceae</taxon>
        <taxon>Aureobasidium</taxon>
    </lineage>
</organism>
<dbReference type="GO" id="GO:0102704">
    <property type="term" value="F:GDP-Man:Man(2)GlcNAc(2)-PP-Dol alpha-1,6-mannosyltransferase activity"/>
    <property type="evidence" value="ECO:0007669"/>
    <property type="project" value="UniProtKB-UniRule"/>
</dbReference>
<evidence type="ECO:0000256" key="6">
    <source>
        <dbReference type="ARBA" id="ARBA00022692"/>
    </source>
</evidence>
<evidence type="ECO:0000313" key="15">
    <source>
        <dbReference type="EMBL" id="CAD0110966.1"/>
    </source>
</evidence>
<dbReference type="EMBL" id="CAINUL010000008">
    <property type="protein sequence ID" value="CAD0110966.1"/>
    <property type="molecule type" value="Genomic_DNA"/>
</dbReference>
<dbReference type="PANTHER" id="PTHR45918">
    <property type="entry name" value="ALPHA-1,3/1,6-MANNOSYLTRANSFERASE ALG2"/>
    <property type="match status" value="1"/>
</dbReference>
<dbReference type="SUPFAM" id="SSF53756">
    <property type="entry name" value="UDP-Glycosyltransferase/glycogen phosphorylase"/>
    <property type="match status" value="1"/>
</dbReference>
<evidence type="ECO:0000256" key="3">
    <source>
        <dbReference type="ARBA" id="ARBA00004922"/>
    </source>
</evidence>
<sequence length="497" mass="55051">MAQKKSIVFFHPDLGIGGAERLVIDAAVGLQARGHKVTIFTSHCDPGHCFDEARDGTLDVRVRGNSLVPSTIFGRFAILCAILRQLHLVCIVALWNYELDHLRPTHFFVDQLSAAVPLLRFLYTDVGILFYCHFPDQLLAQKGEGALAVLKKGYRVPFNAIEGWSTASSHGIVVNSKFTGGVVKRVFPRLSSRELKVVYPCVDTSNASQLQRKPMWSGRKLVLSINRFEKKKDVALAVKAFARLDASIRKSALLVIAGGYDPRVPENVSTHNELQQLADSFKLSHETHKSLPDPSVVSNNTSVLFLLSVPNSLKQSLLASADLLVYTPQNEHFGIVPLEAMLAQVPVLAANEGGPLETVVEGETGWLRDIRKPDEWTAVMSRVLSSPNPTELRTMGESGRKRVQAEFSKEQMALRLDQSLDQITNPPKTPSTIPDWLWMTIVVSLVAVFLSLLATWLLFLGLDMAKNKEEALRQYNAGKTITEQVIAVTTQIVRNEL</sequence>
<evidence type="ECO:0000256" key="2">
    <source>
        <dbReference type="ARBA" id="ARBA00004586"/>
    </source>
</evidence>
<dbReference type="OrthoDB" id="448893at2759"/>
<dbReference type="Gene3D" id="3.40.50.2000">
    <property type="entry name" value="Glycogen Phosphorylase B"/>
    <property type="match status" value="2"/>
</dbReference>
<evidence type="ECO:0000256" key="12">
    <source>
        <dbReference type="RuleBase" id="RU367136"/>
    </source>
</evidence>
<feature type="domain" description="Glycosyltransferase subfamily 4-like N-terminal" evidence="14">
    <location>
        <begin position="16"/>
        <end position="205"/>
    </location>
</feature>
<feature type="transmembrane region" description="Helical" evidence="12">
    <location>
        <begin position="436"/>
        <end position="459"/>
    </location>
</feature>
<keyword evidence="7 12" id="KW-0256">Endoplasmic reticulum</keyword>
<keyword evidence="16" id="KW-1185">Reference proteome</keyword>
<comment type="caution">
    <text evidence="15">The sequence shown here is derived from an EMBL/GenBank/DDBJ whole genome shotgun (WGS) entry which is preliminary data.</text>
</comment>
<gene>
    <name evidence="15" type="ORF">AWRI4620_LOCUS5221</name>
</gene>
<name>A0A9N8KQ85_9PEZI</name>
<dbReference type="InterPro" id="IPR027054">
    <property type="entry name" value="ALG2"/>
</dbReference>
<keyword evidence="9 12" id="KW-0472">Membrane</keyword>
<dbReference type="CDD" id="cd03805">
    <property type="entry name" value="GT4_ALG2-like"/>
    <property type="match status" value="1"/>
</dbReference>
<evidence type="ECO:0000256" key="8">
    <source>
        <dbReference type="ARBA" id="ARBA00022989"/>
    </source>
</evidence>
<comment type="similarity">
    <text evidence="12">Belongs to the glycosyltransferase group 1 family.</text>
</comment>
<evidence type="ECO:0000256" key="4">
    <source>
        <dbReference type="ARBA" id="ARBA00022676"/>
    </source>
</evidence>
<evidence type="ECO:0000259" key="14">
    <source>
        <dbReference type="Pfam" id="PF13439"/>
    </source>
</evidence>
<feature type="non-terminal residue" evidence="15">
    <location>
        <position position="1"/>
    </location>
</feature>
<comment type="catalytic activity">
    <reaction evidence="10 12">
        <text>a beta-D-Man-(1-&gt;4)-beta-D-GlcNAc-(1-&gt;4)-alpha-D-GlcNAc-diphospho-di-trans,poly-cis-dolichol + GDP-alpha-D-mannose = an alpha-D-Man-(1-&gt;3)-beta-D-Man-(1-&gt;4)-beta-D-GlcNAc-(1-&gt;4)-alpha-D-GlcNAc-diphospho-di-trans,poly-cis-dolichol + GDP + H(+)</text>
        <dbReference type="Rhea" id="RHEA:29515"/>
        <dbReference type="Rhea" id="RHEA-COMP:19511"/>
        <dbReference type="Rhea" id="RHEA-COMP:19513"/>
        <dbReference type="ChEBI" id="CHEBI:15378"/>
        <dbReference type="ChEBI" id="CHEBI:57527"/>
        <dbReference type="ChEBI" id="CHEBI:58189"/>
        <dbReference type="ChEBI" id="CHEBI:58472"/>
        <dbReference type="ChEBI" id="CHEBI:132510"/>
        <dbReference type="EC" id="2.4.1.132"/>
    </reaction>
    <physiologicalReaction direction="left-to-right" evidence="10 12">
        <dbReference type="Rhea" id="RHEA:29516"/>
    </physiologicalReaction>
</comment>
<dbReference type="GO" id="GO:0004378">
    <property type="term" value="F:GDP-Man:Man(1)GlcNAc(2)-PP-Dol alpha-1,3-mannosyltransferase activity"/>
    <property type="evidence" value="ECO:0007669"/>
    <property type="project" value="UniProtKB-UniRule"/>
</dbReference>
<evidence type="ECO:0000256" key="11">
    <source>
        <dbReference type="ARBA" id="ARBA00045104"/>
    </source>
</evidence>
<evidence type="ECO:0000256" key="7">
    <source>
        <dbReference type="ARBA" id="ARBA00022824"/>
    </source>
</evidence>
<accession>A0A9N8KQ85</accession>
<comment type="subcellular location">
    <subcellularLocation>
        <location evidence="2 12">Endoplasmic reticulum membrane</location>
    </subcellularLocation>
</comment>
<dbReference type="EC" id="2.4.1.132" evidence="12"/>
<evidence type="ECO:0000256" key="9">
    <source>
        <dbReference type="ARBA" id="ARBA00023136"/>
    </source>
</evidence>
<keyword evidence="6 12" id="KW-0812">Transmembrane</keyword>
<dbReference type="Pfam" id="PF13439">
    <property type="entry name" value="Glyco_transf_4"/>
    <property type="match status" value="1"/>
</dbReference>
<evidence type="ECO:0000259" key="13">
    <source>
        <dbReference type="Pfam" id="PF00534"/>
    </source>
</evidence>
<dbReference type="Proteomes" id="UP000745764">
    <property type="component" value="Unassembled WGS sequence"/>
</dbReference>
<evidence type="ECO:0000256" key="5">
    <source>
        <dbReference type="ARBA" id="ARBA00022679"/>
    </source>
</evidence>
<feature type="domain" description="Glycosyl transferase family 1" evidence="13">
    <location>
        <begin position="217"/>
        <end position="402"/>
    </location>
</feature>